<keyword evidence="2" id="KW-0677">Repeat</keyword>
<feature type="region of interest" description="Disordered" evidence="4">
    <location>
        <begin position="759"/>
        <end position="780"/>
    </location>
</feature>
<feature type="compositionally biased region" description="Polar residues" evidence="4">
    <location>
        <begin position="1174"/>
        <end position="1211"/>
    </location>
</feature>
<dbReference type="SMART" id="SM00320">
    <property type="entry name" value="WD40"/>
    <property type="match status" value="12"/>
</dbReference>
<dbReference type="PROSITE" id="PS50294">
    <property type="entry name" value="WD_REPEATS_REGION"/>
    <property type="match status" value="1"/>
</dbReference>
<feature type="compositionally biased region" description="Polar residues" evidence="4">
    <location>
        <begin position="1219"/>
        <end position="1231"/>
    </location>
</feature>
<dbReference type="InterPro" id="IPR056161">
    <property type="entry name" value="WD40_MABP1-WDR62_1st"/>
</dbReference>
<dbReference type="InterPro" id="IPR015943">
    <property type="entry name" value="WD40/YVTN_repeat-like_dom_sf"/>
</dbReference>
<keyword evidence="7" id="KW-0418">Kinase</keyword>
<feature type="compositionally biased region" description="Basic and acidic residues" evidence="4">
    <location>
        <begin position="945"/>
        <end position="955"/>
    </location>
</feature>
<evidence type="ECO:0000259" key="5">
    <source>
        <dbReference type="Pfam" id="PF24780"/>
    </source>
</evidence>
<dbReference type="InterPro" id="IPR056162">
    <property type="entry name" value="WD40_MABP1-WDR62_2nd"/>
</dbReference>
<feature type="compositionally biased region" description="Basic and acidic residues" evidence="4">
    <location>
        <begin position="846"/>
        <end position="860"/>
    </location>
</feature>
<reference evidence="7" key="1">
    <citation type="submission" date="2021-05" db="EMBL/GenBank/DDBJ databases">
        <authorList>
            <person name="Alioto T."/>
            <person name="Alioto T."/>
            <person name="Gomez Garrido J."/>
        </authorList>
    </citation>
    <scope>NUCLEOTIDE SEQUENCE</scope>
</reference>
<evidence type="ECO:0000256" key="4">
    <source>
        <dbReference type="SAM" id="MobiDB-lite"/>
    </source>
</evidence>
<feature type="compositionally biased region" description="Basic and acidic residues" evidence="4">
    <location>
        <begin position="923"/>
        <end position="938"/>
    </location>
</feature>
<feature type="domain" description="MABP1/WDR62 first WD40" evidence="5">
    <location>
        <begin position="45"/>
        <end position="371"/>
    </location>
</feature>
<dbReference type="GO" id="GO:0007099">
    <property type="term" value="P:centriole replication"/>
    <property type="evidence" value="ECO:0007669"/>
    <property type="project" value="TreeGrafter"/>
</dbReference>
<feature type="region of interest" description="Disordered" evidence="4">
    <location>
        <begin position="1447"/>
        <end position="1469"/>
    </location>
</feature>
<dbReference type="InterPro" id="IPR001680">
    <property type="entry name" value="WD40_rpt"/>
</dbReference>
<evidence type="ECO:0000256" key="2">
    <source>
        <dbReference type="ARBA" id="ARBA00022737"/>
    </source>
</evidence>
<feature type="compositionally biased region" description="Polar residues" evidence="4">
    <location>
        <begin position="862"/>
        <end position="871"/>
    </location>
</feature>
<evidence type="ECO:0000256" key="1">
    <source>
        <dbReference type="ARBA" id="ARBA00022574"/>
    </source>
</evidence>
<feature type="region of interest" description="Disordered" evidence="4">
    <location>
        <begin position="1092"/>
        <end position="1119"/>
    </location>
</feature>
<feature type="domain" description="MABP1/WDR62 second WD40" evidence="6">
    <location>
        <begin position="377"/>
        <end position="729"/>
    </location>
</feature>
<feature type="compositionally biased region" description="Acidic residues" evidence="4">
    <location>
        <begin position="956"/>
        <end position="968"/>
    </location>
</feature>
<feature type="region of interest" description="Disordered" evidence="4">
    <location>
        <begin position="843"/>
        <end position="1055"/>
    </location>
</feature>
<evidence type="ECO:0000256" key="3">
    <source>
        <dbReference type="PROSITE-ProRule" id="PRU00221"/>
    </source>
</evidence>
<feature type="compositionally biased region" description="Low complexity" evidence="4">
    <location>
        <begin position="1328"/>
        <end position="1339"/>
    </location>
</feature>
<feature type="compositionally biased region" description="Polar residues" evidence="4">
    <location>
        <begin position="1258"/>
        <end position="1289"/>
    </location>
</feature>
<feature type="region of interest" description="Disordered" evidence="4">
    <location>
        <begin position="1150"/>
        <end position="1373"/>
    </location>
</feature>
<organism evidence="7">
    <name type="scientific">Cacopsylla melanoneura</name>
    <dbReference type="NCBI Taxonomy" id="428564"/>
    <lineage>
        <taxon>Eukaryota</taxon>
        <taxon>Metazoa</taxon>
        <taxon>Ecdysozoa</taxon>
        <taxon>Arthropoda</taxon>
        <taxon>Hexapoda</taxon>
        <taxon>Insecta</taxon>
        <taxon>Pterygota</taxon>
        <taxon>Neoptera</taxon>
        <taxon>Paraneoptera</taxon>
        <taxon>Hemiptera</taxon>
        <taxon>Sternorrhyncha</taxon>
        <taxon>Psylloidea</taxon>
        <taxon>Psyllidae</taxon>
        <taxon>Psyllinae</taxon>
        <taxon>Cacopsylla</taxon>
    </lineage>
</organism>
<dbReference type="InterPro" id="IPR036322">
    <property type="entry name" value="WD40_repeat_dom_sf"/>
</dbReference>
<evidence type="ECO:0000313" key="7">
    <source>
        <dbReference type="EMBL" id="CAG6648961.1"/>
    </source>
</evidence>
<dbReference type="PROSITE" id="PS50082">
    <property type="entry name" value="WD_REPEATS_2"/>
    <property type="match status" value="1"/>
</dbReference>
<dbReference type="PANTHER" id="PTHR45589:SF1">
    <property type="entry name" value="WD REPEAT DOMAIN 62, ISOFORM G"/>
    <property type="match status" value="1"/>
</dbReference>
<protein>
    <submittedName>
        <fullName evidence="7">Mitogen-activated protein kinase-binding protein 1</fullName>
    </submittedName>
</protein>
<evidence type="ECO:0000259" key="6">
    <source>
        <dbReference type="Pfam" id="PF24782"/>
    </source>
</evidence>
<feature type="compositionally biased region" description="Basic and acidic residues" evidence="4">
    <location>
        <begin position="759"/>
        <end position="774"/>
    </location>
</feature>
<dbReference type="Gene3D" id="2.130.10.10">
    <property type="entry name" value="YVTN repeat-like/Quinoprotein amine dehydrogenase"/>
    <property type="match status" value="4"/>
</dbReference>
<name>A0A8D8REU7_9HEMI</name>
<dbReference type="PANTHER" id="PTHR45589">
    <property type="entry name" value="WD REPEAT DOMAIN 62, ISOFORM G"/>
    <property type="match status" value="1"/>
</dbReference>
<accession>A0A8D8REU7</accession>
<dbReference type="InterPro" id="IPR052779">
    <property type="entry name" value="WDR62"/>
</dbReference>
<proteinExistence type="predicted"/>
<feature type="repeat" description="WD" evidence="3">
    <location>
        <begin position="696"/>
        <end position="729"/>
    </location>
</feature>
<feature type="compositionally biased region" description="Basic and acidic residues" evidence="4">
    <location>
        <begin position="1309"/>
        <end position="1324"/>
    </location>
</feature>
<sequence>MDSTWNEAPKIIRAPNLKRGRPDSKISNKVKIERVLGLTVPSNAALNCNPVNGIIAYPAGCTVVFLNPHKNKQTHLLNVSRKAISCLAFSADGRYLATGECGHQPSVRVWDLNDNSQVAEFSSHKYGVSCVIFSPNQKFVVSVGCQHDMIVNVWEWKSNVKIASNKVSNKVKSVTFSESGNYFVTVGNRHVKYWYLQSSRSTVYKEPVPLMGRSAILGEQRNNDFVDAACGKGSSSDSTYAITKSGLLCEFNNRRLLDKWVELRTNSAKCITIGELYIFVGCADGIVRCFDPVSLQFITTLPRTHYLGVDVSMGKNISHMASAPKDAKYPDAIAVAFDELNNKLTCVYNDHSLYIWDVRDIKRVGKSHSYLYHSACIWGVEIVPPGSAQQEAHIPAGSFVTCSSDDTIRVWNLDDVTTNSDSVYQRNIYTNELLKILYIDPELNYLKDMDMSSGDKNESSSYDGRNGVRSIRISPDGKHLASGDRTGNIRIHELNNLNQVCLIEAHDAEVLCLEFSPPESSSSSESKRPRLLTSASRDRLLHVFNVDDRYNFLQTLDDHSSSITAVRFYTTPDDRLHMVSCGADKSIIFRQLGDSPDSPNVPQFNRDQVVAGKTTLYDMEIDCTQKHVITACQDRNIRVYNINSGKHSKTFEGSIGDEGSLIKVVLDNSGIFVATSCTDKTLCIYDYYSGECMATMTGHSELVTGLRFSSDCRRLISASGDGCIFVWKVPHDMVVTMHARLSQQAARAGSSLKLLIEPQENRENERPYAEDNHSTNDNPISIQRYNDQLPLWAKRQMSSDDLNPIVPSVTPSIEAPKGRWAQRVDPTGIIVKSYYDGDSVIPSPMTKEKILDSDGSKEDSSVDSGTETSRSLYPDVRRESLIIPKKTHRGPPNFLNPETLKSLLNDEMSKQPHSAKGSLHLPKNFESENHRSRHHTDDSSLGSFKYEDMESTEHDGDVEDYSEGESLDPEPRHDTVYYPDQSEESVSEFRVNALDSDELRRSSRRLKQSKPRPDRLLSASLADFSSRSVSGSQDSEDEEDDVSTPSGDNADKTVLSGLNVSTEHVNLLGQREKYLKDTFESLSGAEDISKELAGKKKSLSSQYHGVTTKKLKNDPETLRKREELQRRIEETRKQLQSVGNKSNIKCSQSISDLSRIHQESPSSQRLHKFKHSTPYKQHQPSPASVDDQLSGSMRRSCSLSDLANPTSTPSRAHNHVENNKSATPKPSSRTLQRPKLPPSAMTRSSSVGILHQSDSESDLSQKNSKFSSNSRILRPTISSQNKMSTNSKVKSMHRRAMTSSYSSMAIHQIGRDDSSSEELPDKSNQRPRSSSIDRSNLNSSHRRNPLGRSGSERDISVRGRQRLRPSSMVADTSYDNAPTVLDVKNAPISQQLIASMAEQLTRAADSVVQLHKRLAVESMEGNLIEDLQGAIGEAQSKLKIINLNNSVTNESNPVQDGTSSPSTTPGEGDVVSMMQQYSDMLVSLVQQRMLNETK</sequence>
<dbReference type="GO" id="GO:0072686">
    <property type="term" value="C:mitotic spindle"/>
    <property type="evidence" value="ECO:0007669"/>
    <property type="project" value="TreeGrafter"/>
</dbReference>
<keyword evidence="1 3" id="KW-0853">WD repeat</keyword>
<keyword evidence="7" id="KW-0808">Transferase</keyword>
<dbReference type="Pfam" id="PF24780">
    <property type="entry name" value="WD40_MABP1-WDR62_1st"/>
    <property type="match status" value="1"/>
</dbReference>
<dbReference type="EMBL" id="HBUF01154950">
    <property type="protein sequence ID" value="CAG6648961.1"/>
    <property type="molecule type" value="Transcribed_RNA"/>
</dbReference>
<dbReference type="SUPFAM" id="SSF50978">
    <property type="entry name" value="WD40 repeat-like"/>
    <property type="match status" value="2"/>
</dbReference>
<dbReference type="Pfam" id="PF24782">
    <property type="entry name" value="WD40_MABP1-WDR62_2nd"/>
    <property type="match status" value="1"/>
</dbReference>
<feature type="compositionally biased region" description="Polar residues" evidence="4">
    <location>
        <begin position="1447"/>
        <end position="1465"/>
    </location>
</feature>
<dbReference type="GO" id="GO:0016301">
    <property type="term" value="F:kinase activity"/>
    <property type="evidence" value="ECO:0007669"/>
    <property type="project" value="UniProtKB-KW"/>
</dbReference>